<evidence type="ECO:0000313" key="2">
    <source>
        <dbReference type="Ensembl" id="ENSSPUP00000003262.1"/>
    </source>
</evidence>
<name>A0A8D0G690_SPHPU</name>
<feature type="domain" description="Glycoside hydrolase family 31 N-terminal" evidence="1">
    <location>
        <begin position="1"/>
        <end position="31"/>
    </location>
</feature>
<evidence type="ECO:0000259" key="1">
    <source>
        <dbReference type="Pfam" id="PF13802"/>
    </source>
</evidence>
<dbReference type="Gene3D" id="2.60.40.1760">
    <property type="entry name" value="glycosyl hydrolase (family 31)"/>
    <property type="match status" value="1"/>
</dbReference>
<evidence type="ECO:0000313" key="3">
    <source>
        <dbReference type="Proteomes" id="UP000694392"/>
    </source>
</evidence>
<dbReference type="Proteomes" id="UP000694392">
    <property type="component" value="Unplaced"/>
</dbReference>
<keyword evidence="3" id="KW-1185">Reference proteome</keyword>
<reference evidence="2" key="2">
    <citation type="submission" date="2025-09" db="UniProtKB">
        <authorList>
            <consortium name="Ensembl"/>
        </authorList>
    </citation>
    <scope>IDENTIFICATION</scope>
</reference>
<proteinExistence type="predicted"/>
<gene>
    <name evidence="2" type="primary">GANC</name>
</gene>
<dbReference type="AlphaFoldDB" id="A0A8D0G690"/>
<sequence length="61" mass="6775">MGIYGSVPLLLAHKPDRTVGIFWLNSSETLVEINTKAVMEVPSRTLPDISKQRVVPQADVR</sequence>
<accession>A0A8D0G690</accession>
<dbReference type="Pfam" id="PF13802">
    <property type="entry name" value="Gal_mutarotas_2"/>
    <property type="match status" value="1"/>
</dbReference>
<dbReference type="Ensembl" id="ENSSPUT00000003460.1">
    <property type="protein sequence ID" value="ENSSPUP00000003262.1"/>
    <property type="gene ID" value="ENSSPUG00000002282.1"/>
</dbReference>
<reference evidence="2" key="1">
    <citation type="submission" date="2025-08" db="UniProtKB">
        <authorList>
            <consortium name="Ensembl"/>
        </authorList>
    </citation>
    <scope>IDENTIFICATION</scope>
</reference>
<protein>
    <submittedName>
        <fullName evidence="2">Glucosidase alpha, neutral C</fullName>
    </submittedName>
</protein>
<organism evidence="2 3">
    <name type="scientific">Sphenodon punctatus</name>
    <name type="common">Tuatara</name>
    <name type="synonym">Hatteria punctata</name>
    <dbReference type="NCBI Taxonomy" id="8508"/>
    <lineage>
        <taxon>Eukaryota</taxon>
        <taxon>Metazoa</taxon>
        <taxon>Chordata</taxon>
        <taxon>Craniata</taxon>
        <taxon>Vertebrata</taxon>
        <taxon>Euteleostomi</taxon>
        <taxon>Lepidosauria</taxon>
        <taxon>Sphenodontia</taxon>
        <taxon>Sphenodontidae</taxon>
        <taxon>Sphenodon</taxon>
    </lineage>
</organism>
<dbReference type="GeneTree" id="ENSGT00940000159230"/>
<dbReference type="InterPro" id="IPR025887">
    <property type="entry name" value="Glyco_hydro_31_N_dom"/>
</dbReference>